<keyword evidence="3" id="KW-1185">Reference proteome</keyword>
<gene>
    <name evidence="2" type="primary">AVEN_43930_1</name>
    <name evidence="2" type="ORF">NPIL_125931</name>
    <name evidence="1" type="ORF">NPIL_227971</name>
</gene>
<evidence type="ECO:0000313" key="2">
    <source>
        <dbReference type="EMBL" id="GFT31216.1"/>
    </source>
</evidence>
<name>A0A8X6NU60_NEPPI</name>
<sequence length="109" mass="12401">MCQRFTVSRIKVHPGMLHQDRVKEVVIFDVLGLGLAGPLNLADGPKFWIVLYSCAVYSVFHLDLVTSLSVETLIQSFRRFIIRTGKTYMNCFDNGTNFVGNNRALQKVY</sequence>
<dbReference type="OrthoDB" id="6434541at2759"/>
<organism evidence="2 3">
    <name type="scientific">Nephila pilipes</name>
    <name type="common">Giant wood spider</name>
    <name type="synonym">Nephila maculata</name>
    <dbReference type="NCBI Taxonomy" id="299642"/>
    <lineage>
        <taxon>Eukaryota</taxon>
        <taxon>Metazoa</taxon>
        <taxon>Ecdysozoa</taxon>
        <taxon>Arthropoda</taxon>
        <taxon>Chelicerata</taxon>
        <taxon>Arachnida</taxon>
        <taxon>Araneae</taxon>
        <taxon>Araneomorphae</taxon>
        <taxon>Entelegynae</taxon>
        <taxon>Araneoidea</taxon>
        <taxon>Nephilidae</taxon>
        <taxon>Nephila</taxon>
    </lineage>
</organism>
<dbReference type="Gene3D" id="3.30.420.10">
    <property type="entry name" value="Ribonuclease H-like superfamily/Ribonuclease H"/>
    <property type="match status" value="1"/>
</dbReference>
<dbReference type="EMBL" id="BMAW01061461">
    <property type="protein sequence ID" value="GFT31216.1"/>
    <property type="molecule type" value="Genomic_DNA"/>
</dbReference>
<dbReference type="InterPro" id="IPR036397">
    <property type="entry name" value="RNaseH_sf"/>
</dbReference>
<dbReference type="Proteomes" id="UP000887013">
    <property type="component" value="Unassembled WGS sequence"/>
</dbReference>
<dbReference type="GO" id="GO:0003676">
    <property type="term" value="F:nucleic acid binding"/>
    <property type="evidence" value="ECO:0007669"/>
    <property type="project" value="InterPro"/>
</dbReference>
<comment type="caution">
    <text evidence="2">The sequence shown here is derived from an EMBL/GenBank/DDBJ whole genome shotgun (WGS) entry which is preliminary data.</text>
</comment>
<protein>
    <submittedName>
        <fullName evidence="2">Integrase catalytic domain-containing protein</fullName>
    </submittedName>
</protein>
<dbReference type="AlphaFoldDB" id="A0A8X6NU60"/>
<reference evidence="2" key="1">
    <citation type="submission" date="2020-08" db="EMBL/GenBank/DDBJ databases">
        <title>Multicomponent nature underlies the extraordinary mechanical properties of spider dragline silk.</title>
        <authorList>
            <person name="Kono N."/>
            <person name="Nakamura H."/>
            <person name="Mori M."/>
            <person name="Yoshida Y."/>
            <person name="Ohtoshi R."/>
            <person name="Malay A.D."/>
            <person name="Moran D.A.P."/>
            <person name="Tomita M."/>
            <person name="Numata K."/>
            <person name="Arakawa K."/>
        </authorList>
    </citation>
    <scope>NUCLEOTIDE SEQUENCE</scope>
</reference>
<evidence type="ECO:0000313" key="3">
    <source>
        <dbReference type="Proteomes" id="UP000887013"/>
    </source>
</evidence>
<evidence type="ECO:0000313" key="1">
    <source>
        <dbReference type="EMBL" id="GFS94867.1"/>
    </source>
</evidence>
<accession>A0A8X6NU60</accession>
<proteinExistence type="predicted"/>
<dbReference type="EMBL" id="BMAW01005566">
    <property type="protein sequence ID" value="GFS94867.1"/>
    <property type="molecule type" value="Genomic_DNA"/>
</dbReference>